<evidence type="ECO:0000313" key="13">
    <source>
        <dbReference type="Proteomes" id="UP000430368"/>
    </source>
</evidence>
<evidence type="ECO:0000256" key="4">
    <source>
        <dbReference type="ARBA" id="ARBA00022679"/>
    </source>
</evidence>
<keyword evidence="8 10" id="KW-0046">Antibiotic resistance</keyword>
<sequence length="265" mass="29708">MANIPTTPLFPPAWQPLLEQGHLERQHIGRSDADVFRLRRRYNEDLFLKSERVGAFSGLPAEVEKLSWMGQQGLAVPAVVEFTRHAEHHWLLMSALPGRDLASEPLLPPERVVAIMAQALRQLHDLPYRACPFDQRLSVLIPQAQQRLQSGLVDESDFDPSRQGKSAAELFATLLAGRPAPEAEDIVVTHGDPCLPNLMADGDRFSGFIDCGHLGYADRYQDLALAARSIGYNLGSAWVTPFFRTYGIVPDEARLAYYRLLDEFF</sequence>
<feature type="domain" description="Aminoglycoside phosphotransferase" evidence="11">
    <location>
        <begin position="32"/>
        <end position="256"/>
    </location>
</feature>
<comment type="catalytic activity">
    <reaction evidence="9">
        <text>kanamycin A + ATP = kanamycin 3'-phosphate + ADP + H(+)</text>
        <dbReference type="Rhea" id="RHEA:24256"/>
        <dbReference type="ChEBI" id="CHEBI:15378"/>
        <dbReference type="ChEBI" id="CHEBI:30616"/>
        <dbReference type="ChEBI" id="CHEBI:57909"/>
        <dbReference type="ChEBI" id="CHEBI:58214"/>
        <dbReference type="ChEBI" id="CHEBI:456216"/>
        <dbReference type="EC" id="2.7.1.95"/>
    </reaction>
</comment>
<evidence type="ECO:0000256" key="5">
    <source>
        <dbReference type="ARBA" id="ARBA00022741"/>
    </source>
</evidence>
<dbReference type="Proteomes" id="UP000430368">
    <property type="component" value="Chromosome"/>
</dbReference>
<evidence type="ECO:0000256" key="6">
    <source>
        <dbReference type="ARBA" id="ARBA00022777"/>
    </source>
</evidence>
<dbReference type="Gene3D" id="3.30.200.20">
    <property type="entry name" value="Phosphorylase Kinase, domain 1"/>
    <property type="match status" value="1"/>
</dbReference>
<reference evidence="12 13" key="1">
    <citation type="submission" date="2019-07" db="EMBL/GenBank/DDBJ databases">
        <title>Serratia dokdonensis sp. nov., an elicitor of systemic resistance in Nicotiana Tabacum.</title>
        <authorList>
            <person name="Son J.-S."/>
            <person name="Hwang Y.-J."/>
            <person name="Lee S.-Y."/>
            <person name="Ghim S.-Y."/>
        </authorList>
    </citation>
    <scope>NUCLEOTIDE SEQUENCE [LARGE SCALE GENOMIC DNA]</scope>
    <source>
        <strain evidence="12 13">KUDC3025</strain>
    </source>
</reference>
<keyword evidence="13" id="KW-1185">Reference proteome</keyword>
<dbReference type="PANTHER" id="PTHR21310:SF41">
    <property type="entry name" value="3'-PHOSPHOTRANSFERASE, PUTATIVE-RELATED"/>
    <property type="match status" value="1"/>
</dbReference>
<dbReference type="NCBIfam" id="NF033068">
    <property type="entry name" value="APH_3p"/>
    <property type="match status" value="1"/>
</dbReference>
<dbReference type="InterPro" id="IPR051678">
    <property type="entry name" value="AGP_Transferase"/>
</dbReference>
<keyword evidence="4 10" id="KW-0808">Transferase</keyword>
<evidence type="ECO:0000256" key="8">
    <source>
        <dbReference type="ARBA" id="ARBA00023251"/>
    </source>
</evidence>
<dbReference type="EMBL" id="CP041764">
    <property type="protein sequence ID" value="QHA86781.1"/>
    <property type="molecule type" value="Genomic_DNA"/>
</dbReference>
<keyword evidence="6 10" id="KW-0418">Kinase</keyword>
<name>A0ABX6GKH4_9GAMM</name>
<dbReference type="RefSeq" id="WP_160028615.1">
    <property type="nucleotide sequence ID" value="NZ_CP041764.1"/>
</dbReference>
<evidence type="ECO:0000256" key="7">
    <source>
        <dbReference type="ARBA" id="ARBA00022840"/>
    </source>
</evidence>
<organism evidence="12 13">
    <name type="scientific">Serratia rhizosphaerae</name>
    <dbReference type="NCBI Taxonomy" id="2597702"/>
    <lineage>
        <taxon>Bacteria</taxon>
        <taxon>Pseudomonadati</taxon>
        <taxon>Pseudomonadota</taxon>
        <taxon>Gammaproteobacteria</taxon>
        <taxon>Enterobacterales</taxon>
        <taxon>Yersiniaceae</taxon>
        <taxon>Serratia</taxon>
    </lineage>
</organism>
<evidence type="ECO:0000256" key="1">
    <source>
        <dbReference type="ARBA" id="ARBA00006219"/>
    </source>
</evidence>
<dbReference type="Gene3D" id="3.90.1200.10">
    <property type="match status" value="1"/>
</dbReference>
<dbReference type="CDD" id="cd05150">
    <property type="entry name" value="APH"/>
    <property type="match status" value="1"/>
</dbReference>
<accession>A0ABX6GKH4</accession>
<gene>
    <name evidence="12" type="ORF">FO014_07330</name>
</gene>
<dbReference type="Pfam" id="PF01636">
    <property type="entry name" value="APH"/>
    <property type="match status" value="1"/>
</dbReference>
<evidence type="ECO:0000256" key="2">
    <source>
        <dbReference type="ARBA" id="ARBA00012193"/>
    </source>
</evidence>
<dbReference type="InterPro" id="IPR002575">
    <property type="entry name" value="Aminoglycoside_PTrfase"/>
</dbReference>
<dbReference type="InterPro" id="IPR011009">
    <property type="entry name" value="Kinase-like_dom_sf"/>
</dbReference>
<dbReference type="PANTHER" id="PTHR21310">
    <property type="entry name" value="AMINOGLYCOSIDE PHOSPHOTRANSFERASE-RELATED-RELATED"/>
    <property type="match status" value="1"/>
</dbReference>
<evidence type="ECO:0000256" key="9">
    <source>
        <dbReference type="ARBA" id="ARBA00048925"/>
    </source>
</evidence>
<dbReference type="EC" id="2.7.1.95" evidence="2"/>
<protein>
    <recommendedName>
        <fullName evidence="3">Aminoglycoside 3'-phosphotransferase</fullName>
        <ecNumber evidence="2">2.7.1.95</ecNumber>
    </recommendedName>
</protein>
<proteinExistence type="inferred from homology"/>
<dbReference type="SUPFAM" id="SSF56112">
    <property type="entry name" value="Protein kinase-like (PK-like)"/>
    <property type="match status" value="1"/>
</dbReference>
<evidence type="ECO:0000256" key="3">
    <source>
        <dbReference type="ARBA" id="ARBA00017903"/>
    </source>
</evidence>
<keyword evidence="7 10" id="KW-0067">ATP-binding</keyword>
<dbReference type="InterPro" id="IPR024165">
    <property type="entry name" value="Kan/Strep_kinase"/>
</dbReference>
<evidence type="ECO:0000313" key="12">
    <source>
        <dbReference type="EMBL" id="QHA86781.1"/>
    </source>
</evidence>
<evidence type="ECO:0000259" key="11">
    <source>
        <dbReference type="Pfam" id="PF01636"/>
    </source>
</evidence>
<evidence type="ECO:0000256" key="10">
    <source>
        <dbReference type="PIRNR" id="PIRNR000706"/>
    </source>
</evidence>
<dbReference type="PIRSF" id="PIRSF000706">
    <property type="entry name" value="Kanamycin_kin"/>
    <property type="match status" value="1"/>
</dbReference>
<comment type="similarity">
    <text evidence="1 10">Belongs to the aminoglycoside phosphotransferase family.</text>
</comment>
<keyword evidence="5 10" id="KW-0547">Nucleotide-binding</keyword>